<dbReference type="AlphaFoldDB" id="A0ABD0UE72"/>
<accession>A0ABD0UE72</accession>
<evidence type="ECO:0000313" key="2">
    <source>
        <dbReference type="EMBL" id="KAL0911040.1"/>
    </source>
</evidence>
<sequence length="127" mass="13792">MCGGELKACSARSNADRTAAGSDTSARRGMARGMADDEEEELISAARRSASAELDAKTRPTEAPREARWRAMARPMPRVAPVTMATRPFNGRDMSALVQASGFGRGYVMRNGKVWVGLLYRKKPTLS</sequence>
<keyword evidence="3" id="KW-1185">Reference proteome</keyword>
<evidence type="ECO:0000313" key="3">
    <source>
        <dbReference type="Proteomes" id="UP001552299"/>
    </source>
</evidence>
<proteinExistence type="predicted"/>
<feature type="region of interest" description="Disordered" evidence="1">
    <location>
        <begin position="1"/>
        <end position="74"/>
    </location>
</feature>
<reference evidence="2 3" key="1">
    <citation type="journal article" date="2024" name="Plant Biotechnol. J.">
        <title>Dendrobium thyrsiflorum genome and its molecular insights into genes involved in important horticultural traits.</title>
        <authorList>
            <person name="Chen B."/>
            <person name="Wang J.Y."/>
            <person name="Zheng P.J."/>
            <person name="Li K.L."/>
            <person name="Liang Y.M."/>
            <person name="Chen X.F."/>
            <person name="Zhang C."/>
            <person name="Zhao X."/>
            <person name="He X."/>
            <person name="Zhang G.Q."/>
            <person name="Liu Z.J."/>
            <person name="Xu Q."/>
        </authorList>
    </citation>
    <scope>NUCLEOTIDE SEQUENCE [LARGE SCALE GENOMIC DNA]</scope>
    <source>
        <strain evidence="2">GZMU011</strain>
    </source>
</reference>
<organism evidence="2 3">
    <name type="scientific">Dendrobium thyrsiflorum</name>
    <name type="common">Pinecone-like raceme dendrobium</name>
    <name type="synonym">Orchid</name>
    <dbReference type="NCBI Taxonomy" id="117978"/>
    <lineage>
        <taxon>Eukaryota</taxon>
        <taxon>Viridiplantae</taxon>
        <taxon>Streptophyta</taxon>
        <taxon>Embryophyta</taxon>
        <taxon>Tracheophyta</taxon>
        <taxon>Spermatophyta</taxon>
        <taxon>Magnoliopsida</taxon>
        <taxon>Liliopsida</taxon>
        <taxon>Asparagales</taxon>
        <taxon>Orchidaceae</taxon>
        <taxon>Epidendroideae</taxon>
        <taxon>Malaxideae</taxon>
        <taxon>Dendrobiinae</taxon>
        <taxon>Dendrobium</taxon>
    </lineage>
</organism>
<protein>
    <submittedName>
        <fullName evidence="2">Uncharacterized protein</fullName>
    </submittedName>
</protein>
<dbReference type="EMBL" id="JANQDX010000015">
    <property type="protein sequence ID" value="KAL0911040.1"/>
    <property type="molecule type" value="Genomic_DNA"/>
</dbReference>
<gene>
    <name evidence="2" type="ORF">M5K25_019143</name>
</gene>
<evidence type="ECO:0000256" key="1">
    <source>
        <dbReference type="SAM" id="MobiDB-lite"/>
    </source>
</evidence>
<name>A0ABD0UE72_DENTH</name>
<comment type="caution">
    <text evidence="2">The sequence shown here is derived from an EMBL/GenBank/DDBJ whole genome shotgun (WGS) entry which is preliminary data.</text>
</comment>
<feature type="compositionally biased region" description="Basic and acidic residues" evidence="1">
    <location>
        <begin position="54"/>
        <end position="69"/>
    </location>
</feature>
<dbReference type="Proteomes" id="UP001552299">
    <property type="component" value="Unassembled WGS sequence"/>
</dbReference>